<organism evidence="8 9">
    <name type="scientific">Acrobeloides nanus</name>
    <dbReference type="NCBI Taxonomy" id="290746"/>
    <lineage>
        <taxon>Eukaryota</taxon>
        <taxon>Metazoa</taxon>
        <taxon>Ecdysozoa</taxon>
        <taxon>Nematoda</taxon>
        <taxon>Chromadorea</taxon>
        <taxon>Rhabditida</taxon>
        <taxon>Tylenchina</taxon>
        <taxon>Cephalobomorpha</taxon>
        <taxon>Cephaloboidea</taxon>
        <taxon>Cephalobidae</taxon>
        <taxon>Acrobeloides</taxon>
    </lineage>
</organism>
<sequence>MSGRHSGRGNPRHRNVRPQVQPTQLAKVEEKPKVEKKQSSGIVVQIHPLWLDLPQGQGELFFECTLFLYSVLALFLQYLNLYKTLWWLPLFFECTLFLYSVLALFLQYLNLYKTLWWLPKSYWHYSMKFHLINPYLLSCVGLLLGIRVTKCFWNAITDLVRTIVTGKSGFQYWFWKFLEYCFIKLPLFAMIFWSFMFSFSRVYNDFSINAILYFGHPIFLYILFFYHVLRPKIKHMWDDFLTTITGTGIKDSEAKRHSIVDIDSVVHMCSRDSAHVREEAAVLISDLYLRMKYCVFTGLATAYFSIYLPCAFVPQKTITGQTQYMLIDGVWVSQLFIIVALTSFSLYMTYLFPIQYCDLLHRSASHLGMWHHLDSLPHDVSPSMIPKWNPTDPIHSVGAIVEHNEQYFKARAFNEALGIAAEPGNTDHLRFYRIAQDPVALVMGMCIFQFGLVGSQFCLLVLTTDWQHIVTLVLLMFANYMLLGKMFKDWIVIGRIYKPSAEDQQLIKQLQQEQQQQQP</sequence>
<protein>
    <submittedName>
        <fullName evidence="9">Transmembrane protein 39A</fullName>
    </submittedName>
</protein>
<evidence type="ECO:0000256" key="3">
    <source>
        <dbReference type="ARBA" id="ARBA00022692"/>
    </source>
</evidence>
<evidence type="ECO:0000256" key="2">
    <source>
        <dbReference type="ARBA" id="ARBA00010737"/>
    </source>
</evidence>
<feature type="transmembrane region" description="Helical" evidence="7">
    <location>
        <begin position="468"/>
        <end position="487"/>
    </location>
</feature>
<evidence type="ECO:0000256" key="6">
    <source>
        <dbReference type="SAM" id="MobiDB-lite"/>
    </source>
</evidence>
<comment type="similarity">
    <text evidence="2">Belongs to the TMEM39 family.</text>
</comment>
<evidence type="ECO:0000313" key="8">
    <source>
        <dbReference type="Proteomes" id="UP000887540"/>
    </source>
</evidence>
<dbReference type="PANTHER" id="PTHR12995:SF4">
    <property type="entry name" value="FI21814P1"/>
    <property type="match status" value="1"/>
</dbReference>
<dbReference type="WBParaSite" id="ACRNAN_Path_1212.g4706.t1">
    <property type="protein sequence ID" value="ACRNAN_Path_1212.g4706.t1"/>
    <property type="gene ID" value="ACRNAN_Path_1212.g4706"/>
</dbReference>
<evidence type="ECO:0000256" key="7">
    <source>
        <dbReference type="SAM" id="Phobius"/>
    </source>
</evidence>
<reference evidence="9" key="1">
    <citation type="submission" date="2022-11" db="UniProtKB">
        <authorList>
            <consortium name="WormBaseParasite"/>
        </authorList>
    </citation>
    <scope>IDENTIFICATION</scope>
</reference>
<evidence type="ECO:0000256" key="4">
    <source>
        <dbReference type="ARBA" id="ARBA00022989"/>
    </source>
</evidence>
<evidence type="ECO:0000256" key="5">
    <source>
        <dbReference type="ARBA" id="ARBA00023136"/>
    </source>
</evidence>
<keyword evidence="5 7" id="KW-0472">Membrane</keyword>
<feature type="transmembrane region" description="Helical" evidence="7">
    <location>
        <begin position="86"/>
        <end position="109"/>
    </location>
</feature>
<feature type="transmembrane region" description="Helical" evidence="7">
    <location>
        <begin position="60"/>
        <end position="79"/>
    </location>
</feature>
<name>A0A914BXB2_9BILA</name>
<keyword evidence="8" id="KW-1185">Reference proteome</keyword>
<feature type="transmembrane region" description="Helical" evidence="7">
    <location>
        <begin position="293"/>
        <end position="314"/>
    </location>
</feature>
<dbReference type="PANTHER" id="PTHR12995">
    <property type="entry name" value="FI21814P1"/>
    <property type="match status" value="1"/>
</dbReference>
<evidence type="ECO:0000256" key="1">
    <source>
        <dbReference type="ARBA" id="ARBA00004141"/>
    </source>
</evidence>
<feature type="transmembrane region" description="Helical" evidence="7">
    <location>
        <begin position="211"/>
        <end position="229"/>
    </location>
</feature>
<keyword evidence="3 7" id="KW-0812">Transmembrane</keyword>
<dbReference type="Pfam" id="PF10271">
    <property type="entry name" value="Tmp39"/>
    <property type="match status" value="2"/>
</dbReference>
<feature type="transmembrane region" description="Helical" evidence="7">
    <location>
        <begin position="439"/>
        <end position="462"/>
    </location>
</feature>
<feature type="transmembrane region" description="Helical" evidence="7">
    <location>
        <begin position="129"/>
        <end position="146"/>
    </location>
</feature>
<feature type="compositionally biased region" description="Basic residues" evidence="6">
    <location>
        <begin position="1"/>
        <end position="16"/>
    </location>
</feature>
<feature type="region of interest" description="Disordered" evidence="6">
    <location>
        <begin position="1"/>
        <end position="23"/>
    </location>
</feature>
<dbReference type="InterPro" id="IPR019397">
    <property type="entry name" value="Uncharacterised_TMEM39"/>
</dbReference>
<dbReference type="GO" id="GO:0016020">
    <property type="term" value="C:membrane"/>
    <property type="evidence" value="ECO:0007669"/>
    <property type="project" value="UniProtKB-SubCell"/>
</dbReference>
<feature type="transmembrane region" description="Helical" evidence="7">
    <location>
        <begin position="177"/>
        <end position="199"/>
    </location>
</feature>
<proteinExistence type="inferred from homology"/>
<keyword evidence="4 7" id="KW-1133">Transmembrane helix</keyword>
<comment type="subcellular location">
    <subcellularLocation>
        <location evidence="1">Membrane</location>
        <topology evidence="1">Multi-pass membrane protein</topology>
    </subcellularLocation>
</comment>
<accession>A0A914BXB2</accession>
<feature type="transmembrane region" description="Helical" evidence="7">
    <location>
        <begin position="334"/>
        <end position="352"/>
    </location>
</feature>
<evidence type="ECO:0000313" key="9">
    <source>
        <dbReference type="WBParaSite" id="ACRNAN_Path_1212.g4706.t1"/>
    </source>
</evidence>
<dbReference type="Proteomes" id="UP000887540">
    <property type="component" value="Unplaced"/>
</dbReference>
<dbReference type="AlphaFoldDB" id="A0A914BXB2"/>